<dbReference type="EMBL" id="MU825425">
    <property type="protein sequence ID" value="KAJ7389755.1"/>
    <property type="molecule type" value="Genomic_DNA"/>
</dbReference>
<keyword evidence="3" id="KW-1185">Reference proteome</keyword>
<keyword evidence="1" id="KW-0812">Transmembrane</keyword>
<comment type="caution">
    <text evidence="2">The sequence shown here is derived from an EMBL/GenBank/DDBJ whole genome shotgun (WGS) entry which is preliminary data.</text>
</comment>
<organism evidence="2 3">
    <name type="scientific">Desmophyllum pertusum</name>
    <dbReference type="NCBI Taxonomy" id="174260"/>
    <lineage>
        <taxon>Eukaryota</taxon>
        <taxon>Metazoa</taxon>
        <taxon>Cnidaria</taxon>
        <taxon>Anthozoa</taxon>
        <taxon>Hexacorallia</taxon>
        <taxon>Scleractinia</taxon>
        <taxon>Caryophylliina</taxon>
        <taxon>Caryophylliidae</taxon>
        <taxon>Desmophyllum</taxon>
    </lineage>
</organism>
<dbReference type="Proteomes" id="UP001163046">
    <property type="component" value="Unassembled WGS sequence"/>
</dbReference>
<dbReference type="AlphaFoldDB" id="A0A9W9ZYG7"/>
<evidence type="ECO:0000256" key="1">
    <source>
        <dbReference type="SAM" id="Phobius"/>
    </source>
</evidence>
<keyword evidence="1" id="KW-0472">Membrane</keyword>
<evidence type="ECO:0000313" key="2">
    <source>
        <dbReference type="EMBL" id="KAJ7389755.1"/>
    </source>
</evidence>
<gene>
    <name evidence="2" type="ORF">OS493_029175</name>
</gene>
<reference evidence="2" key="1">
    <citation type="submission" date="2023-01" db="EMBL/GenBank/DDBJ databases">
        <title>Genome assembly of the deep-sea coral Lophelia pertusa.</title>
        <authorList>
            <person name="Herrera S."/>
            <person name="Cordes E."/>
        </authorList>
    </citation>
    <scope>NUCLEOTIDE SEQUENCE</scope>
    <source>
        <strain evidence="2">USNM1676648</strain>
        <tissue evidence="2">Polyp</tissue>
    </source>
</reference>
<sequence length="214" mass="23655">MARAACNKLISICKAPMARAACNKLISICKAAMARAACNKLVSICKAAMARAACSKLLIDLRSRKKQVWKTGKNSERETNIIYGMASTQIHFIFVLVLSLVALVKQNIALITGNCGESVTCKTSGAEIHYLSGKTASSDDYEYITHVPQRQLHMCHERCKAYCVEEGPRGFDPWPNCKAFSSYVEVGGTCHCYGWTSKPSWYSNSDYNSGWCEK</sequence>
<dbReference type="OrthoDB" id="5975089at2759"/>
<accession>A0A9W9ZYG7</accession>
<name>A0A9W9ZYG7_9CNID</name>
<feature type="transmembrane region" description="Helical" evidence="1">
    <location>
        <begin position="81"/>
        <end position="104"/>
    </location>
</feature>
<evidence type="ECO:0000313" key="3">
    <source>
        <dbReference type="Proteomes" id="UP001163046"/>
    </source>
</evidence>
<proteinExistence type="predicted"/>
<keyword evidence="1" id="KW-1133">Transmembrane helix</keyword>
<protein>
    <submittedName>
        <fullName evidence="2">Uncharacterized protein</fullName>
    </submittedName>
</protein>